<feature type="repeat" description="PPR" evidence="2">
    <location>
        <begin position="873"/>
        <end position="907"/>
    </location>
</feature>
<dbReference type="InterPro" id="IPR035706">
    <property type="entry name" value="AAA_9"/>
</dbReference>
<organism evidence="5 6">
    <name type="scientific">Symbiodinium natans</name>
    <dbReference type="NCBI Taxonomy" id="878477"/>
    <lineage>
        <taxon>Eukaryota</taxon>
        <taxon>Sar</taxon>
        <taxon>Alveolata</taxon>
        <taxon>Dinophyceae</taxon>
        <taxon>Suessiales</taxon>
        <taxon>Symbiodiniaceae</taxon>
        <taxon>Symbiodinium</taxon>
    </lineage>
</organism>
<dbReference type="NCBIfam" id="TIGR00756">
    <property type="entry name" value="PPR"/>
    <property type="match status" value="1"/>
</dbReference>
<reference evidence="5" key="1">
    <citation type="submission" date="2021-02" db="EMBL/GenBank/DDBJ databases">
        <authorList>
            <person name="Dougan E. K."/>
            <person name="Rhodes N."/>
            <person name="Thang M."/>
            <person name="Chan C."/>
        </authorList>
    </citation>
    <scope>NUCLEOTIDE SEQUENCE</scope>
</reference>
<dbReference type="Pfam" id="PF12781">
    <property type="entry name" value="AAA_9"/>
    <property type="match status" value="1"/>
</dbReference>
<dbReference type="InterPro" id="IPR002885">
    <property type="entry name" value="PPR_rpt"/>
</dbReference>
<dbReference type="Gene3D" id="1.25.40.10">
    <property type="entry name" value="Tetratricopeptide repeat domain"/>
    <property type="match status" value="4"/>
</dbReference>
<evidence type="ECO:0000313" key="6">
    <source>
        <dbReference type="Proteomes" id="UP000604046"/>
    </source>
</evidence>
<comment type="caution">
    <text evidence="5">The sequence shown here is derived from an EMBL/GenBank/DDBJ whole genome shotgun (WGS) entry which is preliminary data.</text>
</comment>
<name>A0A812V9L7_9DINO</name>
<keyword evidence="1" id="KW-0677">Repeat</keyword>
<accession>A0A812V9L7</accession>
<protein>
    <recommendedName>
        <fullName evidence="4">Dynein heavy chain ATP-binding dynein motor region domain-containing protein</fullName>
    </recommendedName>
</protein>
<dbReference type="Proteomes" id="UP000604046">
    <property type="component" value="Unassembled WGS sequence"/>
</dbReference>
<dbReference type="Pfam" id="PF13812">
    <property type="entry name" value="PPR_3"/>
    <property type="match status" value="1"/>
</dbReference>
<dbReference type="PANTHER" id="PTHR47936">
    <property type="entry name" value="PPR_LONG DOMAIN-CONTAINING PROTEIN"/>
    <property type="match status" value="1"/>
</dbReference>
<evidence type="ECO:0000256" key="1">
    <source>
        <dbReference type="ARBA" id="ARBA00022737"/>
    </source>
</evidence>
<feature type="region of interest" description="Disordered" evidence="3">
    <location>
        <begin position="278"/>
        <end position="303"/>
    </location>
</feature>
<feature type="repeat" description="PPR" evidence="2">
    <location>
        <begin position="908"/>
        <end position="942"/>
    </location>
</feature>
<evidence type="ECO:0000259" key="4">
    <source>
        <dbReference type="Pfam" id="PF12781"/>
    </source>
</evidence>
<dbReference type="Pfam" id="PF01535">
    <property type="entry name" value="PPR"/>
    <property type="match status" value="1"/>
</dbReference>
<dbReference type="PANTHER" id="PTHR47936:SF1">
    <property type="entry name" value="PENTATRICOPEPTIDE REPEAT-CONTAINING PROTEIN GUN1, CHLOROPLASTIC"/>
    <property type="match status" value="1"/>
</dbReference>
<evidence type="ECO:0000256" key="2">
    <source>
        <dbReference type="PROSITE-ProRule" id="PRU00708"/>
    </source>
</evidence>
<gene>
    <name evidence="5" type="ORF">SNAT2548_LOCUS34502</name>
</gene>
<feature type="domain" description="Dynein heavy chain ATP-binding dynein motor region" evidence="4">
    <location>
        <begin position="17"/>
        <end position="114"/>
    </location>
</feature>
<proteinExistence type="predicted"/>
<dbReference type="AlphaFoldDB" id="A0A812V9L7"/>
<dbReference type="PROSITE" id="PS51375">
    <property type="entry name" value="PPR"/>
    <property type="match status" value="4"/>
</dbReference>
<feature type="repeat" description="PPR" evidence="2">
    <location>
        <begin position="838"/>
        <end position="872"/>
    </location>
</feature>
<evidence type="ECO:0000256" key="3">
    <source>
        <dbReference type="SAM" id="MobiDB-lite"/>
    </source>
</evidence>
<dbReference type="EMBL" id="CAJNDS010002812">
    <property type="protein sequence ID" value="CAE7606742.1"/>
    <property type="molecule type" value="Genomic_DNA"/>
</dbReference>
<keyword evidence="6" id="KW-1185">Reference proteome</keyword>
<feature type="repeat" description="PPR" evidence="2">
    <location>
        <begin position="978"/>
        <end position="1012"/>
    </location>
</feature>
<evidence type="ECO:0000313" key="5">
    <source>
        <dbReference type="EMBL" id="CAE7606742.1"/>
    </source>
</evidence>
<dbReference type="OrthoDB" id="10668663at2759"/>
<sequence>MSLLGTAVGSDATATNIYLISMLSSSEDLPASTLATCSVVNFTLTQNGLTQRLLDGIVRSEAPSLYQELQRLYQAKPWDETNVRKAEEQLLKILAENKGSILSGDAVVGGLATMEDAWKNFHAVASRHSSAFEAAKRSLRCLHRLVRPLALFLESAEALAKLNRFYRPSATQVAIAAAKALAQASQRSATLEEVADEDCMEEDQREAAMESLGTAAMWEVFRFLAKSLDTPHRLPFAFLCAVALARHCNGTLEDDQLELFWKGHRAVEPLAAKLNAQRQSAASAKETQAPPRLINPKQIKSSPDQKLIPGEKWELINFLPHVFPNFLGLAEDKLDPAYLKFHFCTLIYGYPSGHTRTVAEATGQLPPASRHARPRRSLVTQAYKGILKVGLRDFVLCSTFLRSCNTAIIACNSPARWTLAIGLLQEVEVIGLQLDVIGLNSAMSAASAAQAWRRPLSLLRDFGARRLTASAFTASTAASACAVASEWKVALEVPGSLAVCGVSLTAESLNAGQSGCSKVGAWGKALSFVECLRCQVLQPDKTSCNTATTACAAGSAWPAALRLTSTMWHWHVPPTARTTVAVLGGLGLSWAQAALFLEDQPDSTRDAITASAAAAKLPWPEALVVIATMPWSELRPDLVCWNSVLGACAECFEWPAALAILEEPAFAWDVASFGASMKASGKASRWQHALQLGEAGMSSGTDIAFFNTLLSAFERGSQWERALELFTSLGSRANQVSCTTVFSSMMNAGLWLTATRFVESLPKACLPDAAQRGLKLSALYQQSQWEAVLFHAQASRQRDEQPDQLACNVALASCEEGSLWRLALTILQSMPDVEVPPDVYSFSSALSACARTGMWEHAIALLGDMKDTLVTPNDVSYNSAISSCADVGKWRLALELLAELSGQLLQPDELSFSSAITSCGQASEWQTALGLLASMSQAAVKPNQLCLSAGIFAAATACEWEAAMALLQSIMVARMSTDSISWSTAISACEKSSRWQLASYLLEAMPEADLCPDEYSTVAEA</sequence>
<dbReference type="InterPro" id="IPR011990">
    <property type="entry name" value="TPR-like_helical_dom_sf"/>
</dbReference>